<evidence type="ECO:0000313" key="2">
    <source>
        <dbReference type="EMBL" id="KAE8254780.1"/>
    </source>
</evidence>
<name>A0A8T8T2Q7_9BASI</name>
<reference evidence="2" key="2">
    <citation type="journal article" date="2019" name="IMA Fungus">
        <title>Genome sequencing and comparison of five Tilletia species to identify candidate genes for the detection of regulated species infecting wheat.</title>
        <authorList>
            <person name="Nguyen H.D.T."/>
            <person name="Sultana T."/>
            <person name="Kesanakurti P."/>
            <person name="Hambleton S."/>
        </authorList>
    </citation>
    <scope>NUCLEOTIDE SEQUENCE</scope>
    <source>
        <strain evidence="2">DAOMC 236416</strain>
    </source>
</reference>
<evidence type="ECO:0000313" key="3">
    <source>
        <dbReference type="Proteomes" id="UP000077521"/>
    </source>
</evidence>
<evidence type="ECO:0000256" key="1">
    <source>
        <dbReference type="SAM" id="MobiDB-lite"/>
    </source>
</evidence>
<protein>
    <submittedName>
        <fullName evidence="2">Uncharacterized protein</fullName>
    </submittedName>
</protein>
<dbReference type="AlphaFoldDB" id="A0A8T8T2Q7"/>
<dbReference type="Proteomes" id="UP000077521">
    <property type="component" value="Unassembled WGS sequence"/>
</dbReference>
<gene>
    <name evidence="2" type="ORF">A4X13_0g3274</name>
</gene>
<comment type="caution">
    <text evidence="2">The sequence shown here is derived from an EMBL/GenBank/DDBJ whole genome shotgun (WGS) entry which is preliminary data.</text>
</comment>
<proteinExistence type="predicted"/>
<feature type="region of interest" description="Disordered" evidence="1">
    <location>
        <begin position="105"/>
        <end position="127"/>
    </location>
</feature>
<dbReference type="EMBL" id="LWDF02000179">
    <property type="protein sequence ID" value="KAE8254780.1"/>
    <property type="molecule type" value="Genomic_DNA"/>
</dbReference>
<keyword evidence="3" id="KW-1185">Reference proteome</keyword>
<accession>A0A8T8T2Q7</accession>
<organism evidence="2 3">
    <name type="scientific">Tilletia indica</name>
    <dbReference type="NCBI Taxonomy" id="43049"/>
    <lineage>
        <taxon>Eukaryota</taxon>
        <taxon>Fungi</taxon>
        <taxon>Dikarya</taxon>
        <taxon>Basidiomycota</taxon>
        <taxon>Ustilaginomycotina</taxon>
        <taxon>Exobasidiomycetes</taxon>
        <taxon>Tilletiales</taxon>
        <taxon>Tilletiaceae</taxon>
        <taxon>Tilletia</taxon>
    </lineage>
</organism>
<sequence length="241" mass="26954">MADRSVIRDADEFKDSKSLSFWYFGLPKHGKPRVMRDRQSFARSTGCLRATTLESDTCARYTGATEAGNQNVTRIVEWRLKTNTDSISSLIKELIVTTNQSGLVGRQDPRSCHRRSPAAPSRLPRLPQPATTFLPQLEGRMVPSKFAPSSSAAVHFLSYIPFFLYCTSFVLAPFDASSISNTPIVCLTALRRKRQETHRILASSFLSTIFEHHYAAAHSASTKPHALPPNFEFICFPLDSK</sequence>
<reference evidence="2" key="1">
    <citation type="submission" date="2016-04" db="EMBL/GenBank/DDBJ databases">
        <authorList>
            <person name="Nguyen H.D."/>
            <person name="Samba Siva P."/>
            <person name="Cullis J."/>
            <person name="Levesque C.A."/>
            <person name="Hambleton S."/>
        </authorList>
    </citation>
    <scope>NUCLEOTIDE SEQUENCE</scope>
    <source>
        <strain evidence="2">DAOMC 236416</strain>
    </source>
</reference>